<name>A0AAV7IXQ6_COTGL</name>
<dbReference type="Proteomes" id="UP000826195">
    <property type="component" value="Unassembled WGS sequence"/>
</dbReference>
<keyword evidence="3" id="KW-1185">Reference proteome</keyword>
<dbReference type="AlphaFoldDB" id="A0AAV7IXQ6"/>
<evidence type="ECO:0000313" key="2">
    <source>
        <dbReference type="EMBL" id="KAH0560544.1"/>
    </source>
</evidence>
<evidence type="ECO:0000313" key="3">
    <source>
        <dbReference type="Proteomes" id="UP000826195"/>
    </source>
</evidence>
<feature type="region of interest" description="Disordered" evidence="1">
    <location>
        <begin position="16"/>
        <end position="47"/>
    </location>
</feature>
<feature type="compositionally biased region" description="Basic and acidic residues" evidence="1">
    <location>
        <begin position="27"/>
        <end position="38"/>
    </location>
</feature>
<gene>
    <name evidence="2" type="ORF">KQX54_005714</name>
</gene>
<comment type="caution">
    <text evidence="2">The sequence shown here is derived from an EMBL/GenBank/DDBJ whole genome shotgun (WGS) entry which is preliminary data.</text>
</comment>
<evidence type="ECO:0000256" key="1">
    <source>
        <dbReference type="SAM" id="MobiDB-lite"/>
    </source>
</evidence>
<proteinExistence type="predicted"/>
<sequence length="74" mass="8514">MEKPGHLFWLNSRSVGQSGGKLGRSHRLSEKVSRESRPKVAAVGHPPPVEEREKAQVWVWVWVWEKLRATVVCR</sequence>
<dbReference type="EMBL" id="JAHXZJ010000374">
    <property type="protein sequence ID" value="KAH0560544.1"/>
    <property type="molecule type" value="Genomic_DNA"/>
</dbReference>
<accession>A0AAV7IXQ6</accession>
<organism evidence="2 3">
    <name type="scientific">Cotesia glomerata</name>
    <name type="common">Lepidopteran parasitic wasp</name>
    <name type="synonym">Apanteles glomeratus</name>
    <dbReference type="NCBI Taxonomy" id="32391"/>
    <lineage>
        <taxon>Eukaryota</taxon>
        <taxon>Metazoa</taxon>
        <taxon>Ecdysozoa</taxon>
        <taxon>Arthropoda</taxon>
        <taxon>Hexapoda</taxon>
        <taxon>Insecta</taxon>
        <taxon>Pterygota</taxon>
        <taxon>Neoptera</taxon>
        <taxon>Endopterygota</taxon>
        <taxon>Hymenoptera</taxon>
        <taxon>Apocrita</taxon>
        <taxon>Ichneumonoidea</taxon>
        <taxon>Braconidae</taxon>
        <taxon>Microgastrinae</taxon>
        <taxon>Cotesia</taxon>
    </lineage>
</organism>
<protein>
    <submittedName>
        <fullName evidence="2">Uncharacterized protein</fullName>
    </submittedName>
</protein>
<reference evidence="2 3" key="1">
    <citation type="journal article" date="2021" name="J. Hered.">
        <title>A chromosome-level genome assembly of the parasitoid wasp, Cotesia glomerata (Hymenoptera: Braconidae).</title>
        <authorList>
            <person name="Pinto B.J."/>
            <person name="Weis J.J."/>
            <person name="Gamble T."/>
            <person name="Ode P.J."/>
            <person name="Paul R."/>
            <person name="Zaspel J.M."/>
        </authorList>
    </citation>
    <scope>NUCLEOTIDE SEQUENCE [LARGE SCALE GENOMIC DNA]</scope>
    <source>
        <strain evidence="2">CgM1</strain>
    </source>
</reference>